<keyword evidence="3" id="KW-1185">Reference proteome</keyword>
<dbReference type="EMBL" id="BPLQ01004236">
    <property type="protein sequence ID" value="GIY06615.1"/>
    <property type="molecule type" value="Genomic_DNA"/>
</dbReference>
<name>A0AAV4QB19_9ARAC</name>
<sequence>MFVGGQSDPTPSPVHPGRKREESRLRFLFIPGTSQTLIKKEKKNWHNNLVADSASHLWNARKPASHSYGYGVPLTEWPTDGVIARSWSSPHDRPPHGKASAYLFSRSLCDLQHASKRRLRFKRLEVGHRLIIGASFGSLCNLELLLVTPGCQYLPFAFSKSMMHYEAPLPRNPRRTGFCEKRKCSLHAGEEKIHFSPDERVPVLPGIDSHAV</sequence>
<feature type="region of interest" description="Disordered" evidence="1">
    <location>
        <begin position="1"/>
        <end position="20"/>
    </location>
</feature>
<proteinExistence type="predicted"/>
<organism evidence="2 3">
    <name type="scientific">Caerostris darwini</name>
    <dbReference type="NCBI Taxonomy" id="1538125"/>
    <lineage>
        <taxon>Eukaryota</taxon>
        <taxon>Metazoa</taxon>
        <taxon>Ecdysozoa</taxon>
        <taxon>Arthropoda</taxon>
        <taxon>Chelicerata</taxon>
        <taxon>Arachnida</taxon>
        <taxon>Araneae</taxon>
        <taxon>Araneomorphae</taxon>
        <taxon>Entelegynae</taxon>
        <taxon>Araneoidea</taxon>
        <taxon>Araneidae</taxon>
        <taxon>Caerostris</taxon>
    </lineage>
</organism>
<reference evidence="2 3" key="1">
    <citation type="submission" date="2021-06" db="EMBL/GenBank/DDBJ databases">
        <title>Caerostris darwini draft genome.</title>
        <authorList>
            <person name="Kono N."/>
            <person name="Arakawa K."/>
        </authorList>
    </citation>
    <scope>NUCLEOTIDE SEQUENCE [LARGE SCALE GENOMIC DNA]</scope>
</reference>
<protein>
    <submittedName>
        <fullName evidence="2">Uncharacterized protein</fullName>
    </submittedName>
</protein>
<gene>
    <name evidence="2" type="ORF">CDAR_395171</name>
</gene>
<dbReference type="Proteomes" id="UP001054837">
    <property type="component" value="Unassembled WGS sequence"/>
</dbReference>
<evidence type="ECO:0000313" key="3">
    <source>
        <dbReference type="Proteomes" id="UP001054837"/>
    </source>
</evidence>
<evidence type="ECO:0000313" key="2">
    <source>
        <dbReference type="EMBL" id="GIY06615.1"/>
    </source>
</evidence>
<evidence type="ECO:0000256" key="1">
    <source>
        <dbReference type="SAM" id="MobiDB-lite"/>
    </source>
</evidence>
<dbReference type="AlphaFoldDB" id="A0AAV4QB19"/>
<accession>A0AAV4QB19</accession>
<comment type="caution">
    <text evidence="2">The sequence shown here is derived from an EMBL/GenBank/DDBJ whole genome shotgun (WGS) entry which is preliminary data.</text>
</comment>